<protein>
    <submittedName>
        <fullName evidence="3">Inactive leucine-rich repeat receptor-like protein kinase IMK2</fullName>
    </submittedName>
</protein>
<dbReference type="InterPro" id="IPR000719">
    <property type="entry name" value="Prot_kinase_dom"/>
</dbReference>
<feature type="region of interest" description="Disordered" evidence="1">
    <location>
        <begin position="205"/>
        <end position="224"/>
    </location>
</feature>
<feature type="region of interest" description="Disordered" evidence="1">
    <location>
        <begin position="310"/>
        <end position="333"/>
    </location>
</feature>
<reference evidence="3" key="1">
    <citation type="submission" date="2020-06" db="EMBL/GenBank/DDBJ databases">
        <authorList>
            <person name="Li T."/>
            <person name="Hu X."/>
            <person name="Zhang T."/>
            <person name="Song X."/>
            <person name="Zhang H."/>
            <person name="Dai N."/>
            <person name="Sheng W."/>
            <person name="Hou X."/>
            <person name="Wei L."/>
        </authorList>
    </citation>
    <scope>NUCLEOTIDE SEQUENCE</scope>
    <source>
        <strain evidence="3">K16</strain>
        <tissue evidence="3">Leaf</tissue>
    </source>
</reference>
<sequence>MPNGSLASFLHARGPETSIPWPTRMSIAIGITQGLCYLHTEENMAHGNLASSNILLDEQKNPKIADVGLSRLMTSAINTDAIATAGTIGYRAPEVSKLKNASTKADVFSLGVIILELLTGKSPSEATDGLDLPQWVASIVKEEWTNEVFDLELMRDDASNIGDELLNTLKLALHCVDPSPGARPESSQVLQKLLEIKTDLINEPASGDDGAAAAVPEKNPNIRGNLSLPPPPLLLLPRRPPWLSLWPRHSLHSQSSLRPPHHHHYHLTSLCHHHLLPLAPFPPSPPSPTPATNSAALLGWFSARRKTPLRPSLKDTTTARSLSSSPSLAFTPQNSTLSLPPSLFLLVTTPFQDQLIHTHEYKAFQFKVNAFEPKSLNIVNIGPSFRSQYESFSPNVQFPMMDFELRGSNAMVEDEAGERLADRKKQLRDQKQLDTCAEGFDVGRLSKLMGSEAAYTGELEDLYDKMLAKIDGLSKLVEQSNAKVLEQEAKSDSLRRKNVYRIGGISDPDKNEQK</sequence>
<evidence type="ECO:0000256" key="1">
    <source>
        <dbReference type="SAM" id="MobiDB-lite"/>
    </source>
</evidence>
<keyword evidence="3" id="KW-0808">Transferase</keyword>
<dbReference type="Gene3D" id="1.10.510.10">
    <property type="entry name" value="Transferase(Phosphotransferase) domain 1"/>
    <property type="match status" value="1"/>
</dbReference>
<dbReference type="PANTHER" id="PTHR48008:SF2">
    <property type="entry name" value="PROBABLY INACTIVE LEUCINE-RICH REPEAT RECEPTOR-LIKE PROTEIN KINASE IMK2"/>
    <property type="match status" value="1"/>
</dbReference>
<organism evidence="3 4">
    <name type="scientific">Sesamum angolense</name>
    <dbReference type="NCBI Taxonomy" id="2727404"/>
    <lineage>
        <taxon>Eukaryota</taxon>
        <taxon>Viridiplantae</taxon>
        <taxon>Streptophyta</taxon>
        <taxon>Embryophyta</taxon>
        <taxon>Tracheophyta</taxon>
        <taxon>Spermatophyta</taxon>
        <taxon>Magnoliopsida</taxon>
        <taxon>eudicotyledons</taxon>
        <taxon>Gunneridae</taxon>
        <taxon>Pentapetalae</taxon>
        <taxon>asterids</taxon>
        <taxon>lamiids</taxon>
        <taxon>Lamiales</taxon>
        <taxon>Pedaliaceae</taxon>
        <taxon>Sesamum</taxon>
    </lineage>
</organism>
<evidence type="ECO:0000259" key="2">
    <source>
        <dbReference type="PROSITE" id="PS50011"/>
    </source>
</evidence>
<comment type="caution">
    <text evidence="3">The sequence shown here is derived from an EMBL/GenBank/DDBJ whole genome shotgun (WGS) entry which is preliminary data.</text>
</comment>
<keyword evidence="3" id="KW-0675">Receptor</keyword>
<dbReference type="Proteomes" id="UP001289374">
    <property type="component" value="Unassembled WGS sequence"/>
</dbReference>
<reference evidence="3" key="2">
    <citation type="journal article" date="2024" name="Plant">
        <title>Genomic evolution and insights into agronomic trait innovations of Sesamum species.</title>
        <authorList>
            <person name="Miao H."/>
            <person name="Wang L."/>
            <person name="Qu L."/>
            <person name="Liu H."/>
            <person name="Sun Y."/>
            <person name="Le M."/>
            <person name="Wang Q."/>
            <person name="Wei S."/>
            <person name="Zheng Y."/>
            <person name="Lin W."/>
            <person name="Duan Y."/>
            <person name="Cao H."/>
            <person name="Xiong S."/>
            <person name="Wang X."/>
            <person name="Wei L."/>
            <person name="Li C."/>
            <person name="Ma Q."/>
            <person name="Ju M."/>
            <person name="Zhao R."/>
            <person name="Li G."/>
            <person name="Mu C."/>
            <person name="Tian Q."/>
            <person name="Mei H."/>
            <person name="Zhang T."/>
            <person name="Gao T."/>
            <person name="Zhang H."/>
        </authorList>
    </citation>
    <scope>NUCLEOTIDE SEQUENCE</scope>
    <source>
        <strain evidence="3">K16</strain>
    </source>
</reference>
<evidence type="ECO:0000313" key="3">
    <source>
        <dbReference type="EMBL" id="KAK4396076.1"/>
    </source>
</evidence>
<dbReference type="GO" id="GO:0005524">
    <property type="term" value="F:ATP binding"/>
    <property type="evidence" value="ECO:0007669"/>
    <property type="project" value="InterPro"/>
</dbReference>
<keyword evidence="4" id="KW-1185">Reference proteome</keyword>
<dbReference type="InterPro" id="IPR052451">
    <property type="entry name" value="Ser/Thr_kinase-like"/>
</dbReference>
<dbReference type="PANTHER" id="PTHR48008">
    <property type="entry name" value="LEUCINE-RICH REPEAT RECEPTOR-LIKE PROTEIN KINASE IMK3-RELATED"/>
    <property type="match status" value="1"/>
</dbReference>
<gene>
    <name evidence="3" type="ORF">Sango_1444200</name>
</gene>
<evidence type="ECO:0000313" key="4">
    <source>
        <dbReference type="Proteomes" id="UP001289374"/>
    </source>
</evidence>
<keyword evidence="3" id="KW-0418">Kinase</keyword>
<accession>A0AAE1WMM3</accession>
<dbReference type="Pfam" id="PF00069">
    <property type="entry name" value="Pkinase"/>
    <property type="match status" value="1"/>
</dbReference>
<feature type="domain" description="Protein kinase" evidence="2">
    <location>
        <begin position="1"/>
        <end position="194"/>
    </location>
</feature>
<proteinExistence type="predicted"/>
<name>A0AAE1WMM3_9LAMI</name>
<dbReference type="InterPro" id="IPR011009">
    <property type="entry name" value="Kinase-like_dom_sf"/>
</dbReference>
<dbReference type="AlphaFoldDB" id="A0AAE1WMM3"/>
<dbReference type="PROSITE" id="PS50011">
    <property type="entry name" value="PROTEIN_KINASE_DOM"/>
    <property type="match status" value="1"/>
</dbReference>
<dbReference type="GO" id="GO:0004672">
    <property type="term" value="F:protein kinase activity"/>
    <property type="evidence" value="ECO:0007669"/>
    <property type="project" value="InterPro"/>
</dbReference>
<feature type="compositionally biased region" description="Polar residues" evidence="1">
    <location>
        <begin position="314"/>
        <end position="333"/>
    </location>
</feature>
<dbReference type="SUPFAM" id="SSF56112">
    <property type="entry name" value="Protein kinase-like (PK-like)"/>
    <property type="match status" value="1"/>
</dbReference>
<dbReference type="EMBL" id="JACGWL010000008">
    <property type="protein sequence ID" value="KAK4396076.1"/>
    <property type="molecule type" value="Genomic_DNA"/>
</dbReference>